<gene>
    <name evidence="1" type="ORF">ALC53_01962</name>
</gene>
<organism evidence="1 2">
    <name type="scientific">Atta colombica</name>
    <dbReference type="NCBI Taxonomy" id="520822"/>
    <lineage>
        <taxon>Eukaryota</taxon>
        <taxon>Metazoa</taxon>
        <taxon>Ecdysozoa</taxon>
        <taxon>Arthropoda</taxon>
        <taxon>Hexapoda</taxon>
        <taxon>Insecta</taxon>
        <taxon>Pterygota</taxon>
        <taxon>Neoptera</taxon>
        <taxon>Endopterygota</taxon>
        <taxon>Hymenoptera</taxon>
        <taxon>Apocrita</taxon>
        <taxon>Aculeata</taxon>
        <taxon>Formicoidea</taxon>
        <taxon>Formicidae</taxon>
        <taxon>Myrmicinae</taxon>
        <taxon>Atta</taxon>
    </lineage>
</organism>
<dbReference type="EMBL" id="KQ976417">
    <property type="protein sequence ID" value="KYM89650.1"/>
    <property type="molecule type" value="Genomic_DNA"/>
</dbReference>
<sequence>MENASACRCPYSSFSGKTSPSHLRGLISKLQAHLGYNAPWGVLSRPPRSPSPLPIWGICNALCNIVHFKETSKATVRVALSFRNPMGSGRARQFLASSVMKDSTDEKSAQKLRHWKRYIAVASSFVQFAIFEVSGGMRGSVRAAVAAGIVVYCSQQWRYEY</sequence>
<dbReference type="AlphaFoldDB" id="A0A195BRL1"/>
<reference evidence="1 2" key="1">
    <citation type="submission" date="2015-09" db="EMBL/GenBank/DDBJ databases">
        <title>Atta colombica WGS genome.</title>
        <authorList>
            <person name="Nygaard S."/>
            <person name="Hu H."/>
            <person name="Boomsma J."/>
            <person name="Zhang G."/>
        </authorList>
    </citation>
    <scope>NUCLEOTIDE SEQUENCE [LARGE SCALE GENOMIC DNA]</scope>
    <source>
        <strain evidence="1">Treedump-2</strain>
        <tissue evidence="1">Whole body</tissue>
    </source>
</reference>
<evidence type="ECO:0000313" key="1">
    <source>
        <dbReference type="EMBL" id="KYM89650.1"/>
    </source>
</evidence>
<keyword evidence="2" id="KW-1185">Reference proteome</keyword>
<protein>
    <submittedName>
        <fullName evidence="1">Uncharacterized protein</fullName>
    </submittedName>
</protein>
<name>A0A195BRL1_9HYME</name>
<accession>A0A195BRL1</accession>
<dbReference type="Proteomes" id="UP000078540">
    <property type="component" value="Unassembled WGS sequence"/>
</dbReference>
<proteinExistence type="predicted"/>
<evidence type="ECO:0000313" key="2">
    <source>
        <dbReference type="Proteomes" id="UP000078540"/>
    </source>
</evidence>